<reference evidence="1 2" key="1">
    <citation type="submission" date="2020-12" db="EMBL/GenBank/DDBJ databases">
        <title>Hymenobacter sp.</title>
        <authorList>
            <person name="Kim M.K."/>
        </authorList>
    </citation>
    <scope>NUCLEOTIDE SEQUENCE [LARGE SCALE GENOMIC DNA]</scope>
    <source>
        <strain evidence="1 2">BT442</strain>
    </source>
</reference>
<protein>
    <submittedName>
        <fullName evidence="1">DUF2071 domain-containing protein</fullName>
    </submittedName>
</protein>
<comment type="caution">
    <text evidence="1">The sequence shown here is derived from an EMBL/GenBank/DDBJ whole genome shotgun (WGS) entry which is preliminary data.</text>
</comment>
<dbReference type="EMBL" id="JAEDAE010000001">
    <property type="protein sequence ID" value="MBH8557082.1"/>
    <property type="molecule type" value="Genomic_DNA"/>
</dbReference>
<keyword evidence="2" id="KW-1185">Reference proteome</keyword>
<name>A0ABS0Q3J2_9BACT</name>
<organism evidence="1 2">
    <name type="scientific">Hymenobacter negativus</name>
    <dbReference type="NCBI Taxonomy" id="2795026"/>
    <lineage>
        <taxon>Bacteria</taxon>
        <taxon>Pseudomonadati</taxon>
        <taxon>Bacteroidota</taxon>
        <taxon>Cytophagia</taxon>
        <taxon>Cytophagales</taxon>
        <taxon>Hymenobacteraceae</taxon>
        <taxon>Hymenobacter</taxon>
    </lineage>
</organism>
<dbReference type="InterPro" id="IPR018644">
    <property type="entry name" value="DUF2071"/>
</dbReference>
<proteinExistence type="predicted"/>
<sequence length="236" mass="25871">MNALPLTGLIDRRILINFRADPAVVSKLLPAPFRPQLQAGSAMVGICLIRLKQERLRGLPVAFGLTSENGAHRIAVEWEVGSGLQQGVYIPRRDTSSRINCLVGNQLIGKHYHSKFWVKEQDGSYAVSFLSSDGTSLAVEAQETTIWPSTSIFASLEQASEFYQNGATGYSPNASGPGFRGVKLSTRQWQVSALSVGNVISSYFEDATLFPHDSVVFDNALLMTNTAHEWRRLSAL</sequence>
<accession>A0ABS0Q3J2</accession>
<gene>
    <name evidence="1" type="ORF">I7X13_03415</name>
</gene>
<dbReference type="Proteomes" id="UP000625631">
    <property type="component" value="Unassembled WGS sequence"/>
</dbReference>
<dbReference type="Pfam" id="PF09844">
    <property type="entry name" value="DUF2071"/>
    <property type="match status" value="1"/>
</dbReference>
<evidence type="ECO:0000313" key="2">
    <source>
        <dbReference type="Proteomes" id="UP000625631"/>
    </source>
</evidence>
<evidence type="ECO:0000313" key="1">
    <source>
        <dbReference type="EMBL" id="MBH8557082.1"/>
    </source>
</evidence>
<dbReference type="RefSeq" id="WP_198074360.1">
    <property type="nucleotide sequence ID" value="NZ_JAEDAE010000001.1"/>
</dbReference>